<accession>A0ABS9Z954</accession>
<evidence type="ECO:0000313" key="3">
    <source>
        <dbReference type="Proteomes" id="UP001139104"/>
    </source>
</evidence>
<dbReference type="InterPro" id="IPR027373">
    <property type="entry name" value="RHH_dom"/>
</dbReference>
<evidence type="ECO:0000259" key="1">
    <source>
        <dbReference type="Pfam" id="PF13467"/>
    </source>
</evidence>
<keyword evidence="3" id="KW-1185">Reference proteome</keyword>
<dbReference type="Proteomes" id="UP001139104">
    <property type="component" value="Unassembled WGS sequence"/>
</dbReference>
<dbReference type="Gene3D" id="1.10.3990.20">
    <property type="entry name" value="protein bp1543"/>
    <property type="match status" value="1"/>
</dbReference>
<reference evidence="2" key="1">
    <citation type="journal article" date="2022" name="ISME J.">
        <title>Identification of active gaseous-alkane degraders at natural gas seeps.</title>
        <authorList>
            <person name="Farhan Ul Haque M."/>
            <person name="Hernandez M."/>
            <person name="Crombie A.T."/>
            <person name="Murrell J.C."/>
        </authorList>
    </citation>
    <scope>NUCLEOTIDE SEQUENCE</scope>
    <source>
        <strain evidence="2">PC2</strain>
    </source>
</reference>
<sequence length="139" mass="15546">MCQLFIKADPTLWETRLRSVRMHGFATSVRLENIYWILLEEIASRDRLSVSEILARLYEELLEAHGAVENFASFLRVCCARYLMLQLAGDIPADPGQSIAGLDAKSILAREQSRFAARAGAEPKERRALRRPASSAAAI</sequence>
<organism evidence="2 3">
    <name type="scientific">Candidatus Rhodoblastus alkanivorans</name>
    <dbReference type="NCBI Taxonomy" id="2954117"/>
    <lineage>
        <taxon>Bacteria</taxon>
        <taxon>Pseudomonadati</taxon>
        <taxon>Pseudomonadota</taxon>
        <taxon>Alphaproteobacteria</taxon>
        <taxon>Hyphomicrobiales</taxon>
        <taxon>Rhodoblastaceae</taxon>
        <taxon>Rhodoblastus</taxon>
    </lineage>
</organism>
<proteinExistence type="predicted"/>
<name>A0ABS9Z954_9HYPH</name>
<dbReference type="EMBL" id="JAIVFP010000001">
    <property type="protein sequence ID" value="MCI4684219.1"/>
    <property type="molecule type" value="Genomic_DNA"/>
</dbReference>
<comment type="caution">
    <text evidence="2">The sequence shown here is derived from an EMBL/GenBank/DDBJ whole genome shotgun (WGS) entry which is preliminary data.</text>
</comment>
<feature type="domain" description="Ribbon-helix-helix" evidence="1">
    <location>
        <begin position="17"/>
        <end position="83"/>
    </location>
</feature>
<gene>
    <name evidence="2" type="ORF">K2U94_15860</name>
</gene>
<protein>
    <submittedName>
        <fullName evidence="2">Ribbon-helix-helix domain-containing protein</fullName>
    </submittedName>
</protein>
<dbReference type="Pfam" id="PF13467">
    <property type="entry name" value="RHH_4"/>
    <property type="match status" value="1"/>
</dbReference>
<dbReference type="InterPro" id="IPR038268">
    <property type="entry name" value="RHH_sf"/>
</dbReference>
<dbReference type="RefSeq" id="WP_243068126.1">
    <property type="nucleotide sequence ID" value="NZ_JAIVFK010000015.1"/>
</dbReference>
<evidence type="ECO:0000313" key="2">
    <source>
        <dbReference type="EMBL" id="MCI4684219.1"/>
    </source>
</evidence>